<dbReference type="PANTHER" id="PTHR43777:SF1">
    <property type="entry name" value="MOLYBDENUM COFACTOR CYTIDYLYLTRANSFERASE"/>
    <property type="match status" value="1"/>
</dbReference>
<dbReference type="SUPFAM" id="SSF53448">
    <property type="entry name" value="Nucleotide-diphospho-sugar transferases"/>
    <property type="match status" value="1"/>
</dbReference>
<protein>
    <submittedName>
        <fullName evidence="2">Nicotine blue oxidoreductase</fullName>
    </submittedName>
</protein>
<evidence type="ECO:0000313" key="2">
    <source>
        <dbReference type="EMBL" id="GAA5484052.1"/>
    </source>
</evidence>
<comment type="caution">
    <text evidence="2">The sequence shown here is derived from an EMBL/GenBank/DDBJ whole genome shotgun (WGS) entry which is preliminary data.</text>
</comment>
<dbReference type="InterPro" id="IPR025877">
    <property type="entry name" value="MobA-like_NTP_Trfase"/>
</dbReference>
<evidence type="ECO:0000313" key="3">
    <source>
        <dbReference type="Proteomes" id="UP001476282"/>
    </source>
</evidence>
<dbReference type="Gene3D" id="3.90.550.10">
    <property type="entry name" value="Spore Coat Polysaccharide Biosynthesis Protein SpsA, Chain A"/>
    <property type="match status" value="1"/>
</dbReference>
<gene>
    <name evidence="2" type="primary">nboR</name>
    <name evidence="2" type="ORF">Hsar01_03291</name>
</gene>
<name>A0ABP9UTL7_9BACT</name>
<dbReference type="EMBL" id="BAABRI010000020">
    <property type="protein sequence ID" value="GAA5484052.1"/>
    <property type="molecule type" value="Genomic_DNA"/>
</dbReference>
<dbReference type="RefSeq" id="WP_353568151.1">
    <property type="nucleotide sequence ID" value="NZ_BAABRI010000020.1"/>
</dbReference>
<dbReference type="Proteomes" id="UP001476282">
    <property type="component" value="Unassembled WGS sequence"/>
</dbReference>
<organism evidence="2 3">
    <name type="scientific">Haloferula sargassicola</name>
    <dbReference type="NCBI Taxonomy" id="490096"/>
    <lineage>
        <taxon>Bacteria</taxon>
        <taxon>Pseudomonadati</taxon>
        <taxon>Verrucomicrobiota</taxon>
        <taxon>Verrucomicrobiia</taxon>
        <taxon>Verrucomicrobiales</taxon>
        <taxon>Verrucomicrobiaceae</taxon>
        <taxon>Haloferula</taxon>
    </lineage>
</organism>
<proteinExistence type="predicted"/>
<keyword evidence="3" id="KW-1185">Reference proteome</keyword>
<feature type="domain" description="MobA-like NTP transferase" evidence="1">
    <location>
        <begin position="5"/>
        <end position="161"/>
    </location>
</feature>
<dbReference type="PANTHER" id="PTHR43777">
    <property type="entry name" value="MOLYBDENUM COFACTOR CYTIDYLYLTRANSFERASE"/>
    <property type="match status" value="1"/>
</dbReference>
<evidence type="ECO:0000259" key="1">
    <source>
        <dbReference type="Pfam" id="PF12804"/>
    </source>
</evidence>
<dbReference type="CDD" id="cd04182">
    <property type="entry name" value="GT_2_like_f"/>
    <property type="match status" value="1"/>
</dbReference>
<dbReference type="InterPro" id="IPR029044">
    <property type="entry name" value="Nucleotide-diphossugar_trans"/>
</dbReference>
<accession>A0ABP9UTL7</accession>
<dbReference type="Pfam" id="PF12804">
    <property type="entry name" value="NTP_transf_3"/>
    <property type="match status" value="1"/>
</dbReference>
<reference evidence="2 3" key="1">
    <citation type="submission" date="2024-02" db="EMBL/GenBank/DDBJ databases">
        <title>Haloferula sargassicola NBRC 104335.</title>
        <authorList>
            <person name="Ichikawa N."/>
            <person name="Katano-Makiyama Y."/>
            <person name="Hidaka K."/>
        </authorList>
    </citation>
    <scope>NUCLEOTIDE SEQUENCE [LARGE SCALE GENOMIC DNA]</scope>
    <source>
        <strain evidence="2 3">NBRC 104335</strain>
    </source>
</reference>
<sequence length="189" mass="20097">MKTAAIVLAAGGSSRLGRPKQLVVHEGEALLASTVRKIDEAGFSPILVVLGASADACRKVLEDAPVEIVHHLSWREGMGSSLAAGSQALVADHPEAEATLVALCDQPRLTTDHYRKLREATPPVATIYDDHRSCPAVFPRESFSQLTALQGDAGARHLLRGAESIHEIPAPEGALDLDTEDDLKRLEGA</sequence>